<evidence type="ECO:0000313" key="2">
    <source>
        <dbReference type="Proteomes" id="UP001595755"/>
    </source>
</evidence>
<keyword evidence="2" id="KW-1185">Reference proteome</keyword>
<dbReference type="Proteomes" id="UP001595755">
    <property type="component" value="Unassembled WGS sequence"/>
</dbReference>
<comment type="caution">
    <text evidence="1">The sequence shown here is derived from an EMBL/GenBank/DDBJ whole genome shotgun (WGS) entry which is preliminary data.</text>
</comment>
<dbReference type="Gene3D" id="1.20.120.450">
    <property type="entry name" value="dinb family like domain"/>
    <property type="match status" value="1"/>
</dbReference>
<evidence type="ECO:0000313" key="1">
    <source>
        <dbReference type="EMBL" id="MFC4305219.1"/>
    </source>
</evidence>
<gene>
    <name evidence="1" type="ORF">ACFO1S_17445</name>
</gene>
<protein>
    <submittedName>
        <fullName evidence="1">ClbS/DfsB family four-helix bundle protein</fullName>
    </submittedName>
</protein>
<dbReference type="RefSeq" id="WP_204603853.1">
    <property type="nucleotide sequence ID" value="NZ_JBHSED010000036.1"/>
</dbReference>
<accession>A0ABV8SFQ9</accession>
<organism evidence="1 2">
    <name type="scientific">Cohnella boryungensis</name>
    <dbReference type="NCBI Taxonomy" id="768479"/>
    <lineage>
        <taxon>Bacteria</taxon>
        <taxon>Bacillati</taxon>
        <taxon>Bacillota</taxon>
        <taxon>Bacilli</taxon>
        <taxon>Bacillales</taxon>
        <taxon>Paenibacillaceae</taxon>
        <taxon>Cohnella</taxon>
    </lineage>
</organism>
<dbReference type="PANTHER" id="PTHR40658">
    <property type="match status" value="1"/>
</dbReference>
<sequence>MQEYKNSQELLVEIEKTAKLFIAEFDSLKEEEKNIMVEGVDRSPLQMIAYQLGWLNLIMKWDADEREGKEVITPSPYHNWNQLGGLYDSFYAEYVSYSLDKLIEMFEKAVAEILAWVNTFSEQELFEQDARKWASSTPSRWPVWKWVHINTVAPFKSFRSKIRKWKRQNTLL</sequence>
<reference evidence="2" key="1">
    <citation type="journal article" date="2019" name="Int. J. Syst. Evol. Microbiol.">
        <title>The Global Catalogue of Microorganisms (GCM) 10K type strain sequencing project: providing services to taxonomists for standard genome sequencing and annotation.</title>
        <authorList>
            <consortium name="The Broad Institute Genomics Platform"/>
            <consortium name="The Broad Institute Genome Sequencing Center for Infectious Disease"/>
            <person name="Wu L."/>
            <person name="Ma J."/>
        </authorList>
    </citation>
    <scope>NUCLEOTIDE SEQUENCE [LARGE SCALE GENOMIC DNA]</scope>
    <source>
        <strain evidence="2">CGMCC 4.1641</strain>
    </source>
</reference>
<dbReference type="PIRSF" id="PIRSF031551">
    <property type="entry name" value="DUF1706"/>
    <property type="match status" value="1"/>
</dbReference>
<dbReference type="EMBL" id="JBHSED010000036">
    <property type="protein sequence ID" value="MFC4305219.1"/>
    <property type="molecule type" value="Genomic_DNA"/>
</dbReference>
<dbReference type="InterPro" id="IPR012550">
    <property type="entry name" value="DUF1706"/>
</dbReference>
<dbReference type="InterPro" id="IPR034660">
    <property type="entry name" value="DinB/YfiT-like"/>
</dbReference>
<proteinExistence type="predicted"/>
<dbReference type="Pfam" id="PF08020">
    <property type="entry name" value="DUF1706"/>
    <property type="match status" value="1"/>
</dbReference>
<dbReference type="PANTHER" id="PTHR40658:SF3">
    <property type="entry name" value="CLBS_DFSB FAMILY FOUR-HELIX BUNDLE PROTEIN"/>
    <property type="match status" value="1"/>
</dbReference>
<name>A0ABV8SFQ9_9BACL</name>